<accession>A0A455SC18</accession>
<dbReference type="AlphaFoldDB" id="A0A455SC18"/>
<keyword evidence="1" id="KW-0472">Membrane</keyword>
<organism evidence="2">
    <name type="scientific">Thermosporothrix sp. COM3</name>
    <dbReference type="NCBI Taxonomy" id="2490863"/>
    <lineage>
        <taxon>Bacteria</taxon>
        <taxon>Bacillati</taxon>
        <taxon>Chloroflexota</taxon>
        <taxon>Ktedonobacteria</taxon>
        <taxon>Ktedonobacterales</taxon>
        <taxon>Thermosporotrichaceae</taxon>
        <taxon>Thermosporothrix</taxon>
    </lineage>
</organism>
<dbReference type="PANTHER" id="PTHR46795:SF2">
    <property type="entry name" value="ABC TRANSPORTER, PERMEASE PROTEIN"/>
    <property type="match status" value="1"/>
</dbReference>
<reference evidence="2" key="1">
    <citation type="submission" date="2018-12" db="EMBL/GenBank/DDBJ databases">
        <title>Novel natural products biosynthetic potential of the class Ktedonobacteria.</title>
        <authorList>
            <person name="Zheng Y."/>
            <person name="Saitou A."/>
            <person name="Wang C.M."/>
            <person name="Toyoda A."/>
            <person name="Minakuchi Y."/>
            <person name="Sekiguchi Y."/>
            <person name="Ueda K."/>
            <person name="Takano H."/>
            <person name="Sakai Y."/>
            <person name="Yokota A."/>
            <person name="Yabe S."/>
        </authorList>
    </citation>
    <scope>NUCLEOTIDE SEQUENCE</scope>
    <source>
        <strain evidence="2">COM3</strain>
    </source>
</reference>
<feature type="transmembrane region" description="Helical" evidence="1">
    <location>
        <begin position="159"/>
        <end position="182"/>
    </location>
</feature>
<proteinExistence type="predicted"/>
<feature type="transmembrane region" description="Helical" evidence="1">
    <location>
        <begin position="103"/>
        <end position="129"/>
    </location>
</feature>
<protein>
    <recommendedName>
        <fullName evidence="3">ABC transporter permease</fullName>
    </recommendedName>
</protein>
<gene>
    <name evidence="2" type="ORF">KTC_00570</name>
</gene>
<evidence type="ECO:0000256" key="1">
    <source>
        <dbReference type="SAM" id="Phobius"/>
    </source>
</evidence>
<dbReference type="PANTHER" id="PTHR46795">
    <property type="entry name" value="ABC TRANSPORTER PERMEASE-RELATED-RELATED"/>
    <property type="match status" value="1"/>
</dbReference>
<feature type="transmembrane region" description="Helical" evidence="1">
    <location>
        <begin position="32"/>
        <end position="52"/>
    </location>
</feature>
<keyword evidence="1" id="KW-1133">Transmembrane helix</keyword>
<evidence type="ECO:0008006" key="3">
    <source>
        <dbReference type="Google" id="ProtNLM"/>
    </source>
</evidence>
<sequence length="332" mass="36381">MLQLTRCLLICANLLAIDDGLPFYLPLKAVGITAGAFLLLFIVIALSTSLLVRKGTIAALVKSEETPKPEPKASIWLALLAVILIGSGYAMAFVFALRMLFSFALLAAGVGLVILGTYFLFTQLSVYVIRALKRNQHVFFRKTNLLTLSELTYRMKDNAVMFFLVSIISTTAFSGIGTTLAIGDPGLAVMSNPYAFTYSSGMDNPLREQRVREIENELTKNGYPYRVGSYIPDYTDDGATLVKLSDYNNLLYILGHGTETLSDEEAIAAPTYVSQRNNFRLYGFGSDVIHVSRGTPVYTLHIKKAASEIILPSEGSKTFVVSDAMYGKLFGV</sequence>
<dbReference type="InterPro" id="IPR052536">
    <property type="entry name" value="ABC-4_Integral_Memb_Prot"/>
</dbReference>
<name>A0A455SC18_9CHLR</name>
<keyword evidence="1" id="KW-0812">Transmembrane</keyword>
<feature type="transmembrane region" description="Helical" evidence="1">
    <location>
        <begin position="73"/>
        <end position="97"/>
    </location>
</feature>
<dbReference type="EMBL" id="AP019376">
    <property type="protein sequence ID" value="BBH85306.1"/>
    <property type="molecule type" value="Genomic_DNA"/>
</dbReference>
<evidence type="ECO:0000313" key="2">
    <source>
        <dbReference type="EMBL" id="BBH85306.1"/>
    </source>
</evidence>